<name>A0A061JHJ0_9PROT</name>
<dbReference type="AlphaFoldDB" id="A0A061JHJ0"/>
<evidence type="ECO:0000313" key="1">
    <source>
        <dbReference type="EMBL" id="ETZ04788.1"/>
    </source>
</evidence>
<evidence type="ECO:0000313" key="2">
    <source>
        <dbReference type="Proteomes" id="UP000026922"/>
    </source>
</evidence>
<dbReference type="EMBL" id="ARPM03000149">
    <property type="protein sequence ID" value="ETZ04788.1"/>
    <property type="molecule type" value="Genomic_DNA"/>
</dbReference>
<proteinExistence type="predicted"/>
<sequence length="100" mass="11380">MSASALINENDGAPFLLMLLESFGKRRLAFRSLPWDDAGFFYTSRRGVPELRDPMRGLLLAFPHVLRRKRLPRPFSIPSMSMLFADLFLCIEGQFSSTAL</sequence>
<accession>A0A061JHJ0</accession>
<organism evidence="1 2">
    <name type="scientific">Holospora undulata HU1</name>
    <dbReference type="NCBI Taxonomy" id="1321371"/>
    <lineage>
        <taxon>Bacteria</taxon>
        <taxon>Pseudomonadati</taxon>
        <taxon>Pseudomonadota</taxon>
        <taxon>Alphaproteobacteria</taxon>
        <taxon>Holosporales</taxon>
        <taxon>Holosporaceae</taxon>
        <taxon>Holospora</taxon>
    </lineage>
</organism>
<keyword evidence="2" id="KW-1185">Reference proteome</keyword>
<protein>
    <submittedName>
        <fullName evidence="1">Uncharacterized protein</fullName>
    </submittedName>
</protein>
<comment type="caution">
    <text evidence="1">The sequence shown here is derived from an EMBL/GenBank/DDBJ whole genome shotgun (WGS) entry which is preliminary data.</text>
</comment>
<gene>
    <name evidence="1" type="ORF">K737_300791</name>
</gene>
<dbReference type="Proteomes" id="UP000026922">
    <property type="component" value="Unassembled WGS sequence"/>
</dbReference>
<reference evidence="1 2" key="1">
    <citation type="journal article" date="2013" name="Genome Announc.">
        <title>Draft Genome Sequence of Holospora undulata Strain HU1, a Micronucleus-Specific Symbiont of the Ciliate Paramecium caudatum.</title>
        <authorList>
            <person name="Dohra H."/>
            <person name="Suzuki H."/>
            <person name="Suzuki T."/>
            <person name="Tanaka K."/>
            <person name="Fujishima M."/>
        </authorList>
    </citation>
    <scope>NUCLEOTIDE SEQUENCE [LARGE SCALE GENOMIC DNA]</scope>
    <source>
        <strain evidence="1 2">HU1</strain>
    </source>
</reference>